<dbReference type="SUPFAM" id="SSF47598">
    <property type="entry name" value="Ribbon-helix-helix"/>
    <property type="match status" value="1"/>
</dbReference>
<dbReference type="GO" id="GO:0006355">
    <property type="term" value="P:regulation of DNA-templated transcription"/>
    <property type="evidence" value="ECO:0007669"/>
    <property type="project" value="InterPro"/>
</dbReference>
<dbReference type="AlphaFoldDB" id="A0A4U7JCN5"/>
<accession>A0A4U7JCN5</accession>
<protein>
    <submittedName>
        <fullName evidence="1">Ribbon-helix-helix protein, CopG family</fullName>
    </submittedName>
</protein>
<dbReference type="Proteomes" id="UP000306409">
    <property type="component" value="Chromosome"/>
</dbReference>
<dbReference type="EMBL" id="CP061336">
    <property type="protein sequence ID" value="QNU68853.1"/>
    <property type="molecule type" value="Genomic_DNA"/>
</dbReference>
<dbReference type="InterPro" id="IPR010985">
    <property type="entry name" value="Ribbon_hlx_hlx"/>
</dbReference>
<dbReference type="OrthoDB" id="2229917at2"/>
<sequence>MDTMLRVRVDKTTLDKLDDSAKELNTSRSEVIRKGIHKIHDDLKK</sequence>
<proteinExistence type="predicted"/>
<evidence type="ECO:0000313" key="2">
    <source>
        <dbReference type="Proteomes" id="UP000306409"/>
    </source>
</evidence>
<gene>
    <name evidence="1" type="ORF">EHE19_011860</name>
</gene>
<keyword evidence="2" id="KW-1185">Reference proteome</keyword>
<name>A0A4U7JCN5_9FIRM</name>
<organism evidence="1 2">
    <name type="scientific">Ruminiclostridium herbifermentans</name>
    <dbReference type="NCBI Taxonomy" id="2488810"/>
    <lineage>
        <taxon>Bacteria</taxon>
        <taxon>Bacillati</taxon>
        <taxon>Bacillota</taxon>
        <taxon>Clostridia</taxon>
        <taxon>Eubacteriales</taxon>
        <taxon>Oscillospiraceae</taxon>
        <taxon>Ruminiclostridium</taxon>
    </lineage>
</organism>
<evidence type="ECO:0000313" key="1">
    <source>
        <dbReference type="EMBL" id="QNU68853.1"/>
    </source>
</evidence>
<dbReference type="KEGG" id="rher:EHE19_011860"/>
<reference evidence="1 2" key="1">
    <citation type="submission" date="2020-09" db="EMBL/GenBank/DDBJ databases">
        <title>Characterization and genome sequencing of Ruminiclostridium sp. nov. MA18.</title>
        <authorList>
            <person name="Rettenmaier R."/>
            <person name="Kowollik M.-L."/>
            <person name="Liebl W."/>
            <person name="Zverlov V."/>
        </authorList>
    </citation>
    <scope>NUCLEOTIDE SEQUENCE [LARGE SCALE GENOMIC DNA]</scope>
    <source>
        <strain evidence="1 2">MA18</strain>
    </source>
</reference>